<dbReference type="InterPro" id="IPR013201">
    <property type="entry name" value="Prot_inhib_I29"/>
</dbReference>
<dbReference type="SMART" id="SM00645">
    <property type="entry name" value="Pept_C1"/>
    <property type="match status" value="1"/>
</dbReference>
<dbReference type="InParanoid" id="A0A6P7ZFX4"/>
<dbReference type="InterPro" id="IPR013128">
    <property type="entry name" value="Peptidase_C1A"/>
</dbReference>
<dbReference type="Proteomes" id="UP000515156">
    <property type="component" value="Chromosome 1"/>
</dbReference>
<dbReference type="GO" id="GO:0008234">
    <property type="term" value="F:cysteine-type peptidase activity"/>
    <property type="evidence" value="ECO:0007669"/>
    <property type="project" value="UniProtKB-KW"/>
</dbReference>
<dbReference type="InterPro" id="IPR025660">
    <property type="entry name" value="Pept_his_AS"/>
</dbReference>
<dbReference type="AlphaFoldDB" id="A0A6P7ZFX4"/>
<dbReference type="PANTHER" id="PTHR12411">
    <property type="entry name" value="CYSTEINE PROTEASE FAMILY C1-RELATED"/>
    <property type="match status" value="1"/>
</dbReference>
<feature type="domain" description="Cathepsin propeptide inhibitor" evidence="8">
    <location>
        <begin position="28"/>
        <end position="88"/>
    </location>
</feature>
<evidence type="ECO:0000256" key="5">
    <source>
        <dbReference type="SAM" id="MobiDB-lite"/>
    </source>
</evidence>
<evidence type="ECO:0000313" key="9">
    <source>
        <dbReference type="Proteomes" id="UP000515156"/>
    </source>
</evidence>
<dbReference type="KEGG" id="muo:115482526"/>
<reference evidence="10" key="1">
    <citation type="submission" date="2025-08" db="UniProtKB">
        <authorList>
            <consortium name="RefSeq"/>
        </authorList>
    </citation>
    <scope>IDENTIFICATION</scope>
</reference>
<dbReference type="Pfam" id="PF00112">
    <property type="entry name" value="Peptidase_C1"/>
    <property type="match status" value="1"/>
</dbReference>
<evidence type="ECO:0000256" key="1">
    <source>
        <dbReference type="ARBA" id="ARBA00008455"/>
    </source>
</evidence>
<gene>
    <name evidence="10" type="primary">LOC115482526</name>
</gene>
<feature type="signal peptide" evidence="6">
    <location>
        <begin position="1"/>
        <end position="18"/>
    </location>
</feature>
<name>A0A6P7ZFX4_9AMPH</name>
<dbReference type="PROSITE" id="PS00639">
    <property type="entry name" value="THIOL_PROTEASE_HIS"/>
    <property type="match status" value="1"/>
</dbReference>
<keyword evidence="6" id="KW-0732">Signal</keyword>
<feature type="domain" description="Peptidase C1A papain C-terminal" evidence="7">
    <location>
        <begin position="115"/>
        <end position="327"/>
    </location>
</feature>
<dbReference type="CDD" id="cd02248">
    <property type="entry name" value="Peptidase_C1A"/>
    <property type="match status" value="1"/>
</dbReference>
<dbReference type="GO" id="GO:0006508">
    <property type="term" value="P:proteolysis"/>
    <property type="evidence" value="ECO:0007669"/>
    <property type="project" value="UniProtKB-KW"/>
</dbReference>
<dbReference type="InterPro" id="IPR038765">
    <property type="entry name" value="Papain-like_cys_pep_sf"/>
</dbReference>
<dbReference type="Pfam" id="PF08246">
    <property type="entry name" value="Inhibitor_I29"/>
    <property type="match status" value="1"/>
</dbReference>
<dbReference type="InterPro" id="IPR039417">
    <property type="entry name" value="Peptidase_C1A_papain-like"/>
</dbReference>
<comment type="similarity">
    <text evidence="1">Belongs to the peptidase C1 family.</text>
</comment>
<evidence type="ECO:0000256" key="4">
    <source>
        <dbReference type="ARBA" id="ARBA00022807"/>
    </source>
</evidence>
<evidence type="ECO:0000256" key="2">
    <source>
        <dbReference type="ARBA" id="ARBA00022670"/>
    </source>
</evidence>
<evidence type="ECO:0000259" key="8">
    <source>
        <dbReference type="SMART" id="SM00848"/>
    </source>
</evidence>
<dbReference type="SUPFAM" id="SSF54001">
    <property type="entry name" value="Cysteine proteinases"/>
    <property type="match status" value="1"/>
</dbReference>
<dbReference type="InterPro" id="IPR000668">
    <property type="entry name" value="Peptidase_C1A_C"/>
</dbReference>
<keyword evidence="9" id="KW-1185">Reference proteome</keyword>
<protein>
    <submittedName>
        <fullName evidence="10">Cathepsin L1-like</fullName>
    </submittedName>
</protein>
<evidence type="ECO:0000313" key="10">
    <source>
        <dbReference type="RefSeq" id="XP_030078247.1"/>
    </source>
</evidence>
<evidence type="ECO:0000259" key="7">
    <source>
        <dbReference type="SMART" id="SM00645"/>
    </source>
</evidence>
<feature type="chain" id="PRO_5028414998" evidence="6">
    <location>
        <begin position="19"/>
        <end position="336"/>
    </location>
</feature>
<sequence>MDTVKVLLLLGWIVICSAVSSRFLDNEWNTWKTKYGKSYANLEQERIRRENWEASRIKVLEHNQLADEGKKSFRLEMNHFADMSSEERRSKSCLLPTQPREPKLQKHSRKPALKIPEEVDWRKENCVSPIRNQGQYCGSCWAFATVAAMESRYCIKFKELVKLSEQQLVDCDHDTGNDGCCGGLPKFAFRYISENGLMKRKDYEYKERTNECHYESGDILKMNMSKYYVIPDEENMAVAVAFEGPVTVGIAVHEDFQMFKGDGIYDGECGEDMNHAIVIVGYGKENGKDYWIIRNSWGEDWADGGYGKVLRNENHCKIGEESSTADILGPLDIPKW</sequence>
<evidence type="ECO:0000256" key="3">
    <source>
        <dbReference type="ARBA" id="ARBA00022801"/>
    </source>
</evidence>
<keyword evidence="4" id="KW-0788">Thiol protease</keyword>
<proteinExistence type="inferred from homology"/>
<accession>A0A6P7ZFX4</accession>
<keyword evidence="3" id="KW-0378">Hydrolase</keyword>
<evidence type="ECO:0000256" key="6">
    <source>
        <dbReference type="SAM" id="SignalP"/>
    </source>
</evidence>
<dbReference type="SMART" id="SM00848">
    <property type="entry name" value="Inhibitor_I29"/>
    <property type="match status" value="1"/>
</dbReference>
<feature type="region of interest" description="Disordered" evidence="5">
    <location>
        <begin position="86"/>
        <end position="109"/>
    </location>
</feature>
<dbReference type="Gene3D" id="3.90.70.10">
    <property type="entry name" value="Cysteine proteinases"/>
    <property type="match status" value="1"/>
</dbReference>
<dbReference type="RefSeq" id="XP_030078247.1">
    <property type="nucleotide sequence ID" value="XM_030222387.1"/>
</dbReference>
<dbReference type="PRINTS" id="PR00705">
    <property type="entry name" value="PAPAIN"/>
</dbReference>
<dbReference type="OrthoDB" id="498368at2759"/>
<keyword evidence="2" id="KW-0645">Protease</keyword>
<dbReference type="FunFam" id="3.90.70.10:FF:000006">
    <property type="entry name" value="Cathepsin S"/>
    <property type="match status" value="1"/>
</dbReference>
<dbReference type="GeneID" id="115482526"/>
<organism evidence="9 10">
    <name type="scientific">Microcaecilia unicolor</name>
    <dbReference type="NCBI Taxonomy" id="1415580"/>
    <lineage>
        <taxon>Eukaryota</taxon>
        <taxon>Metazoa</taxon>
        <taxon>Chordata</taxon>
        <taxon>Craniata</taxon>
        <taxon>Vertebrata</taxon>
        <taxon>Euteleostomi</taxon>
        <taxon>Amphibia</taxon>
        <taxon>Gymnophiona</taxon>
        <taxon>Siphonopidae</taxon>
        <taxon>Microcaecilia</taxon>
    </lineage>
</organism>